<feature type="transmembrane region" description="Helical" evidence="1">
    <location>
        <begin position="53"/>
        <end position="75"/>
    </location>
</feature>
<organism evidence="2 3">
    <name type="scientific">Prorocentrum cordatum</name>
    <dbReference type="NCBI Taxonomy" id="2364126"/>
    <lineage>
        <taxon>Eukaryota</taxon>
        <taxon>Sar</taxon>
        <taxon>Alveolata</taxon>
        <taxon>Dinophyceae</taxon>
        <taxon>Prorocentrales</taxon>
        <taxon>Prorocentraceae</taxon>
        <taxon>Prorocentrum</taxon>
    </lineage>
</organism>
<keyword evidence="1" id="KW-0472">Membrane</keyword>
<feature type="transmembrane region" description="Helical" evidence="1">
    <location>
        <begin position="129"/>
        <end position="152"/>
    </location>
</feature>
<accession>A0ABN9S0X6</accession>
<comment type="caution">
    <text evidence="2">The sequence shown here is derived from an EMBL/GenBank/DDBJ whole genome shotgun (WGS) entry which is preliminary data.</text>
</comment>
<protein>
    <submittedName>
        <fullName evidence="2">Uncharacterized protein</fullName>
    </submittedName>
</protein>
<evidence type="ECO:0000256" key="1">
    <source>
        <dbReference type="SAM" id="Phobius"/>
    </source>
</evidence>
<name>A0ABN9S0X6_9DINO</name>
<keyword evidence="1" id="KW-1133">Transmembrane helix</keyword>
<sequence>MFFSRISPLLPLLIPFFILDATAPLSTMTAVTTVLLGAAQAPAGVVVAADAVVELTVGLALSVLGLALIAAALALPMPPLVHGLAGAAPSSCRRPRPSTRAPLLFFPRRCVGLQMSSRPTRAFLLLRRWVCLMVERIPALLVLLALVGLMIVECPRISWRDSITVF</sequence>
<keyword evidence="1" id="KW-0812">Transmembrane</keyword>
<proteinExistence type="predicted"/>
<dbReference type="Proteomes" id="UP001189429">
    <property type="component" value="Unassembled WGS sequence"/>
</dbReference>
<dbReference type="EMBL" id="CAUYUJ010008624">
    <property type="protein sequence ID" value="CAK0824485.1"/>
    <property type="molecule type" value="Genomic_DNA"/>
</dbReference>
<evidence type="ECO:0000313" key="2">
    <source>
        <dbReference type="EMBL" id="CAK0824485.1"/>
    </source>
</evidence>
<reference evidence="2" key="1">
    <citation type="submission" date="2023-10" db="EMBL/GenBank/DDBJ databases">
        <authorList>
            <person name="Chen Y."/>
            <person name="Shah S."/>
            <person name="Dougan E. K."/>
            <person name="Thang M."/>
            <person name="Chan C."/>
        </authorList>
    </citation>
    <scope>NUCLEOTIDE SEQUENCE [LARGE SCALE GENOMIC DNA]</scope>
</reference>
<evidence type="ECO:0000313" key="3">
    <source>
        <dbReference type="Proteomes" id="UP001189429"/>
    </source>
</evidence>
<gene>
    <name evidence="2" type="ORF">PCOR1329_LOCUS24878</name>
</gene>
<keyword evidence="3" id="KW-1185">Reference proteome</keyword>